<dbReference type="EMBL" id="JAPWGY010000007">
    <property type="protein sequence ID" value="MCZ4282385.1"/>
    <property type="molecule type" value="Genomic_DNA"/>
</dbReference>
<dbReference type="Proteomes" id="UP001069802">
    <property type="component" value="Unassembled WGS sequence"/>
</dbReference>
<organism evidence="2 3">
    <name type="scientific">Kiloniella laminariae</name>
    <dbReference type="NCBI Taxonomy" id="454162"/>
    <lineage>
        <taxon>Bacteria</taxon>
        <taxon>Pseudomonadati</taxon>
        <taxon>Pseudomonadota</taxon>
        <taxon>Alphaproteobacteria</taxon>
        <taxon>Rhodospirillales</taxon>
        <taxon>Kiloniellaceae</taxon>
        <taxon>Kiloniella</taxon>
    </lineage>
</organism>
<keyword evidence="3" id="KW-1185">Reference proteome</keyword>
<name>A0ABT4LMN0_9PROT</name>
<comment type="caution">
    <text evidence="2">The sequence shown here is derived from an EMBL/GenBank/DDBJ whole genome shotgun (WGS) entry which is preliminary data.</text>
</comment>
<evidence type="ECO:0000313" key="3">
    <source>
        <dbReference type="Proteomes" id="UP001069802"/>
    </source>
</evidence>
<accession>A0ABT4LMN0</accession>
<reference evidence="2" key="1">
    <citation type="submission" date="2022-12" db="EMBL/GenBank/DDBJ databases">
        <title>Bacterial isolates from different developmental stages of Nematostella vectensis.</title>
        <authorList>
            <person name="Fraune S."/>
        </authorList>
    </citation>
    <scope>NUCLEOTIDE SEQUENCE</scope>
    <source>
        <strain evidence="2">G21630-S1</strain>
    </source>
</reference>
<protein>
    <submittedName>
        <fullName evidence="2">DUF2336 domain-containing protein</fullName>
    </submittedName>
</protein>
<evidence type="ECO:0000256" key="1">
    <source>
        <dbReference type="SAM" id="MobiDB-lite"/>
    </source>
</evidence>
<proteinExistence type="predicted"/>
<dbReference type="InterPro" id="IPR019285">
    <property type="entry name" value="DUF2336"/>
</dbReference>
<feature type="region of interest" description="Disordered" evidence="1">
    <location>
        <begin position="366"/>
        <end position="388"/>
    </location>
</feature>
<dbReference type="Pfam" id="PF10098">
    <property type="entry name" value="DUF2336"/>
    <property type="match status" value="1"/>
</dbReference>
<sequence>MPENQNQNLQKLLAMALDRSVKGRETLARTIGSLFSNEEKALSELERALMTDILGKLISDVEILVRKALSDELSSANTVPHELILMLANDEIEVARPILMDSPIIEDEDLVDIIKTRTHQHQLSIAMRKDISSEVSDALINTGQKDVIKTLLENHSAEITTLTLEYLSEQSRRIDDFQEPLINRRDLPLYLAERMYWWVSAALRSHILRNFPVDIQDLDNRIQSGVHKLIDRDRLTAPQEKPATTLARKLNKDKKLTTATLIQSLRQGEIELFEAMFCEMSGFRQDGLRKALYETKGEGVAILCLAMGIPKQMFATIFLLSRKGHPEGQTTDPRDLSRAMLIYDKVSVDDAKLIADSWRMDPSYQNALSKLSPPPDVQKITGGAQATS</sequence>
<dbReference type="RefSeq" id="WP_269424536.1">
    <property type="nucleotide sequence ID" value="NZ_JAPWGY010000007.1"/>
</dbReference>
<evidence type="ECO:0000313" key="2">
    <source>
        <dbReference type="EMBL" id="MCZ4282385.1"/>
    </source>
</evidence>
<gene>
    <name evidence="2" type="ORF">O4H49_16480</name>
</gene>